<dbReference type="HOGENOM" id="CLU_2228337_0_0_1"/>
<evidence type="ECO:0000313" key="3">
    <source>
        <dbReference type="Proteomes" id="UP000011087"/>
    </source>
</evidence>
<sequence length="106" mass="11505">MAHDISSELRSRSDRQRRALNLGLGGKLISLSLSKAFNYATVGADKKPSSYGTGTVNIRVRHPVPSDTMSAYFDILFPAAQFQKANQVASEGHVVNLDICNLGELL</sequence>
<accession>L1IQQ8</accession>
<dbReference type="PaxDb" id="55529-EKX38407"/>
<reference evidence="3" key="2">
    <citation type="submission" date="2012-11" db="EMBL/GenBank/DDBJ databases">
        <authorList>
            <person name="Kuo A."/>
            <person name="Curtis B.A."/>
            <person name="Tanifuji G."/>
            <person name="Burki F."/>
            <person name="Gruber A."/>
            <person name="Irimia M."/>
            <person name="Maruyama S."/>
            <person name="Arias M.C."/>
            <person name="Ball S.G."/>
            <person name="Gile G.H."/>
            <person name="Hirakawa Y."/>
            <person name="Hopkins J.F."/>
            <person name="Rensing S.A."/>
            <person name="Schmutz J."/>
            <person name="Symeonidi A."/>
            <person name="Elias M."/>
            <person name="Eveleigh R.J."/>
            <person name="Herman E.K."/>
            <person name="Klute M.J."/>
            <person name="Nakayama T."/>
            <person name="Obornik M."/>
            <person name="Reyes-Prieto A."/>
            <person name="Armbrust E.V."/>
            <person name="Aves S.J."/>
            <person name="Beiko R.G."/>
            <person name="Coutinho P."/>
            <person name="Dacks J.B."/>
            <person name="Durnford D.G."/>
            <person name="Fast N.M."/>
            <person name="Green B.R."/>
            <person name="Grisdale C."/>
            <person name="Hempe F."/>
            <person name="Henrissat B."/>
            <person name="Hoppner M.P."/>
            <person name="Ishida K.-I."/>
            <person name="Kim E."/>
            <person name="Koreny L."/>
            <person name="Kroth P.G."/>
            <person name="Liu Y."/>
            <person name="Malik S.-B."/>
            <person name="Maier U.G."/>
            <person name="McRose D."/>
            <person name="Mock T."/>
            <person name="Neilson J.A."/>
            <person name="Onodera N.T."/>
            <person name="Poole A.M."/>
            <person name="Pritham E.J."/>
            <person name="Richards T.A."/>
            <person name="Rocap G."/>
            <person name="Roy S.W."/>
            <person name="Sarai C."/>
            <person name="Schaack S."/>
            <person name="Shirato S."/>
            <person name="Slamovits C.H."/>
            <person name="Spencer D.F."/>
            <person name="Suzuki S."/>
            <person name="Worden A.Z."/>
            <person name="Zauner S."/>
            <person name="Barry K."/>
            <person name="Bell C."/>
            <person name="Bharti A.K."/>
            <person name="Crow J.A."/>
            <person name="Grimwood J."/>
            <person name="Kramer R."/>
            <person name="Lindquist E."/>
            <person name="Lucas S."/>
            <person name="Salamov A."/>
            <person name="McFadden G.I."/>
            <person name="Lane C.E."/>
            <person name="Keeling P.J."/>
            <person name="Gray M.W."/>
            <person name="Grigoriev I.V."/>
            <person name="Archibald J.M."/>
        </authorList>
    </citation>
    <scope>NUCLEOTIDE SEQUENCE</scope>
    <source>
        <strain evidence="3">CCMP2712</strain>
    </source>
</reference>
<dbReference type="EMBL" id="JH993049">
    <property type="protein sequence ID" value="EKX38407.1"/>
    <property type="molecule type" value="Genomic_DNA"/>
</dbReference>
<keyword evidence="3" id="KW-1185">Reference proteome</keyword>
<name>L1IQQ8_GUITC</name>
<evidence type="ECO:0000313" key="2">
    <source>
        <dbReference type="EnsemblProtists" id="EKX38407"/>
    </source>
</evidence>
<dbReference type="Proteomes" id="UP000011087">
    <property type="component" value="Unassembled WGS sequence"/>
</dbReference>
<dbReference type="KEGG" id="gtt:GUITHDRAFT_144327"/>
<reference evidence="2" key="3">
    <citation type="submission" date="2016-03" db="UniProtKB">
        <authorList>
            <consortium name="EnsemblProtists"/>
        </authorList>
    </citation>
    <scope>IDENTIFICATION</scope>
</reference>
<evidence type="ECO:0000313" key="1">
    <source>
        <dbReference type="EMBL" id="EKX38407.1"/>
    </source>
</evidence>
<dbReference type="RefSeq" id="XP_005825387.1">
    <property type="nucleotide sequence ID" value="XM_005825330.1"/>
</dbReference>
<protein>
    <submittedName>
        <fullName evidence="1 2">Uncharacterized protein</fullName>
    </submittedName>
</protein>
<dbReference type="GeneID" id="17295064"/>
<gene>
    <name evidence="1" type="ORF">GUITHDRAFT_144327</name>
</gene>
<dbReference type="EnsemblProtists" id="EKX38407">
    <property type="protein sequence ID" value="EKX38407"/>
    <property type="gene ID" value="GUITHDRAFT_144327"/>
</dbReference>
<reference evidence="1 3" key="1">
    <citation type="journal article" date="2012" name="Nature">
        <title>Algal genomes reveal evolutionary mosaicism and the fate of nucleomorphs.</title>
        <authorList>
            <consortium name="DOE Joint Genome Institute"/>
            <person name="Curtis B.A."/>
            <person name="Tanifuji G."/>
            <person name="Burki F."/>
            <person name="Gruber A."/>
            <person name="Irimia M."/>
            <person name="Maruyama S."/>
            <person name="Arias M.C."/>
            <person name="Ball S.G."/>
            <person name="Gile G.H."/>
            <person name="Hirakawa Y."/>
            <person name="Hopkins J.F."/>
            <person name="Kuo A."/>
            <person name="Rensing S.A."/>
            <person name="Schmutz J."/>
            <person name="Symeonidi A."/>
            <person name="Elias M."/>
            <person name="Eveleigh R.J."/>
            <person name="Herman E.K."/>
            <person name="Klute M.J."/>
            <person name="Nakayama T."/>
            <person name="Obornik M."/>
            <person name="Reyes-Prieto A."/>
            <person name="Armbrust E.V."/>
            <person name="Aves S.J."/>
            <person name="Beiko R.G."/>
            <person name="Coutinho P."/>
            <person name="Dacks J.B."/>
            <person name="Durnford D.G."/>
            <person name="Fast N.M."/>
            <person name="Green B.R."/>
            <person name="Grisdale C.J."/>
            <person name="Hempel F."/>
            <person name="Henrissat B."/>
            <person name="Hoppner M.P."/>
            <person name="Ishida K."/>
            <person name="Kim E."/>
            <person name="Koreny L."/>
            <person name="Kroth P.G."/>
            <person name="Liu Y."/>
            <person name="Malik S.B."/>
            <person name="Maier U.G."/>
            <person name="McRose D."/>
            <person name="Mock T."/>
            <person name="Neilson J.A."/>
            <person name="Onodera N.T."/>
            <person name="Poole A.M."/>
            <person name="Pritham E.J."/>
            <person name="Richards T.A."/>
            <person name="Rocap G."/>
            <person name="Roy S.W."/>
            <person name="Sarai C."/>
            <person name="Schaack S."/>
            <person name="Shirato S."/>
            <person name="Slamovits C.H."/>
            <person name="Spencer D.F."/>
            <person name="Suzuki S."/>
            <person name="Worden A.Z."/>
            <person name="Zauner S."/>
            <person name="Barry K."/>
            <person name="Bell C."/>
            <person name="Bharti A.K."/>
            <person name="Crow J.A."/>
            <person name="Grimwood J."/>
            <person name="Kramer R."/>
            <person name="Lindquist E."/>
            <person name="Lucas S."/>
            <person name="Salamov A."/>
            <person name="McFadden G.I."/>
            <person name="Lane C.E."/>
            <person name="Keeling P.J."/>
            <person name="Gray M.W."/>
            <person name="Grigoriev I.V."/>
            <person name="Archibald J.M."/>
        </authorList>
    </citation>
    <scope>NUCLEOTIDE SEQUENCE</scope>
    <source>
        <strain evidence="1 3">CCMP2712</strain>
    </source>
</reference>
<proteinExistence type="predicted"/>
<dbReference type="AlphaFoldDB" id="L1IQQ8"/>
<organism evidence="1">
    <name type="scientific">Guillardia theta (strain CCMP2712)</name>
    <name type="common">Cryptophyte</name>
    <dbReference type="NCBI Taxonomy" id="905079"/>
    <lineage>
        <taxon>Eukaryota</taxon>
        <taxon>Cryptophyceae</taxon>
        <taxon>Pyrenomonadales</taxon>
        <taxon>Geminigeraceae</taxon>
        <taxon>Guillardia</taxon>
    </lineage>
</organism>